<dbReference type="SUPFAM" id="SSF54427">
    <property type="entry name" value="NTF2-like"/>
    <property type="match status" value="1"/>
</dbReference>
<accession>A0ABS8D716</accession>
<feature type="domain" description="SnoaL-like" evidence="1">
    <location>
        <begin position="15"/>
        <end position="113"/>
    </location>
</feature>
<proteinExistence type="predicted"/>
<evidence type="ECO:0000313" key="3">
    <source>
        <dbReference type="Proteomes" id="UP001165395"/>
    </source>
</evidence>
<dbReference type="Proteomes" id="UP001165395">
    <property type="component" value="Unassembled WGS sequence"/>
</dbReference>
<sequence length="147" mass="16870">MSNASTQTCLAPLLAWYASLSPDTVGQVSHWYHPDARFRDPFNTVKGHAAIEAIFTHMFHTTVNPRFEISNQLASGQQAFVTWRFLFELKGKAYQIEGGSHLFFGEDGRVIDHRDYWDAAEELFEKLPIVGAPIRWLRRQFKLPSTD</sequence>
<dbReference type="EMBL" id="JAJBZT010000005">
    <property type="protein sequence ID" value="MCB6183967.1"/>
    <property type="molecule type" value="Genomic_DNA"/>
</dbReference>
<dbReference type="Gene3D" id="3.10.450.50">
    <property type="match status" value="1"/>
</dbReference>
<dbReference type="InterPro" id="IPR032710">
    <property type="entry name" value="NTF2-like_dom_sf"/>
</dbReference>
<name>A0ABS8D716_9NEIS</name>
<comment type="caution">
    <text evidence="2">The sequence shown here is derived from an EMBL/GenBank/DDBJ whole genome shotgun (WGS) entry which is preliminary data.</text>
</comment>
<keyword evidence="3" id="KW-1185">Reference proteome</keyword>
<protein>
    <submittedName>
        <fullName evidence="2">Nuclear transport factor 2 family protein</fullName>
    </submittedName>
</protein>
<dbReference type="Pfam" id="PF12680">
    <property type="entry name" value="SnoaL_2"/>
    <property type="match status" value="1"/>
</dbReference>
<gene>
    <name evidence="2" type="ORF">LIN78_10465</name>
</gene>
<reference evidence="2" key="1">
    <citation type="submission" date="2021-10" db="EMBL/GenBank/DDBJ databases">
        <title>The complete genome sequence of Leeia sp. TBRC 13508.</title>
        <authorList>
            <person name="Charoenyingcharoen P."/>
            <person name="Yukphan P."/>
        </authorList>
    </citation>
    <scope>NUCLEOTIDE SEQUENCE</scope>
    <source>
        <strain evidence="2">TBRC 13508</strain>
    </source>
</reference>
<organism evidence="2 3">
    <name type="scientific">Leeia speluncae</name>
    <dbReference type="NCBI Taxonomy" id="2884804"/>
    <lineage>
        <taxon>Bacteria</taxon>
        <taxon>Pseudomonadati</taxon>
        <taxon>Pseudomonadota</taxon>
        <taxon>Betaproteobacteria</taxon>
        <taxon>Neisseriales</taxon>
        <taxon>Leeiaceae</taxon>
        <taxon>Leeia</taxon>
    </lineage>
</organism>
<dbReference type="RefSeq" id="WP_227180749.1">
    <property type="nucleotide sequence ID" value="NZ_JAJBZT010000005.1"/>
</dbReference>
<dbReference type="InterPro" id="IPR037401">
    <property type="entry name" value="SnoaL-like"/>
</dbReference>
<evidence type="ECO:0000259" key="1">
    <source>
        <dbReference type="Pfam" id="PF12680"/>
    </source>
</evidence>
<evidence type="ECO:0000313" key="2">
    <source>
        <dbReference type="EMBL" id="MCB6183967.1"/>
    </source>
</evidence>